<dbReference type="InterPro" id="IPR032816">
    <property type="entry name" value="VTT_dom"/>
</dbReference>
<feature type="transmembrane region" description="Helical" evidence="1">
    <location>
        <begin position="89"/>
        <end position="109"/>
    </location>
</feature>
<dbReference type="PANTHER" id="PTHR42709">
    <property type="entry name" value="ALKALINE PHOSPHATASE LIKE PROTEIN"/>
    <property type="match status" value="1"/>
</dbReference>
<dbReference type="GO" id="GO:0005886">
    <property type="term" value="C:plasma membrane"/>
    <property type="evidence" value="ECO:0007669"/>
    <property type="project" value="UniProtKB-ARBA"/>
</dbReference>
<name>A0A1I4YCR1_9GAMM</name>
<keyword evidence="1" id="KW-1133">Transmembrane helix</keyword>
<organism evidence="3 4">
    <name type="scientific">Marinobacter pelagius</name>
    <dbReference type="NCBI Taxonomy" id="379482"/>
    <lineage>
        <taxon>Bacteria</taxon>
        <taxon>Pseudomonadati</taxon>
        <taxon>Pseudomonadota</taxon>
        <taxon>Gammaproteobacteria</taxon>
        <taxon>Pseudomonadales</taxon>
        <taxon>Marinobacteraceae</taxon>
        <taxon>Marinobacter</taxon>
    </lineage>
</organism>
<protein>
    <submittedName>
        <fullName evidence="3">Membrane protein YqaA, SNARE-associated domain</fullName>
    </submittedName>
</protein>
<dbReference type="PANTHER" id="PTHR42709:SF4">
    <property type="entry name" value="INNER MEMBRANE PROTEIN YQAA"/>
    <property type="match status" value="1"/>
</dbReference>
<dbReference type="AlphaFoldDB" id="A0A1I4YCR1"/>
<reference evidence="4" key="1">
    <citation type="submission" date="2016-10" db="EMBL/GenBank/DDBJ databases">
        <authorList>
            <person name="Varghese N."/>
            <person name="Submissions S."/>
        </authorList>
    </citation>
    <scope>NUCLEOTIDE SEQUENCE [LARGE SCALE GENOMIC DNA]</scope>
    <source>
        <strain evidence="4">CGMCC 1.6775</strain>
    </source>
</reference>
<keyword evidence="4" id="KW-1185">Reference proteome</keyword>
<feature type="domain" description="VTT" evidence="2">
    <location>
        <begin position="21"/>
        <end position="133"/>
    </location>
</feature>
<evidence type="ECO:0000313" key="4">
    <source>
        <dbReference type="Proteomes" id="UP000199339"/>
    </source>
</evidence>
<feature type="transmembrane region" description="Helical" evidence="1">
    <location>
        <begin position="37"/>
        <end position="57"/>
    </location>
</feature>
<evidence type="ECO:0000256" key="1">
    <source>
        <dbReference type="SAM" id="Phobius"/>
    </source>
</evidence>
<proteinExistence type="predicted"/>
<dbReference type="Proteomes" id="UP000199339">
    <property type="component" value="Unassembled WGS sequence"/>
</dbReference>
<dbReference type="InterPro" id="IPR051311">
    <property type="entry name" value="DedA_domain"/>
</dbReference>
<gene>
    <name evidence="3" type="ORF">SAMN04487961_2896</name>
</gene>
<dbReference type="Pfam" id="PF09335">
    <property type="entry name" value="VTT_dom"/>
    <property type="match status" value="1"/>
</dbReference>
<evidence type="ECO:0000313" key="3">
    <source>
        <dbReference type="EMBL" id="SFN35824.1"/>
    </source>
</evidence>
<dbReference type="EMBL" id="FOUR01000007">
    <property type="protein sequence ID" value="SFN35824.1"/>
    <property type="molecule type" value="Genomic_DNA"/>
</dbReference>
<sequence length="149" mass="16542">MVYLTLFLTAFAAATLLPAYSEVLLGTLVTQGYSLWWLWFWATAGNTLGSVVNGIIGRQVDRFKHKRWFPVSEMQLHKARNRFNRYGQWSLLLGWLPLGGDALTLVGGIMRVPWLNFVVLVAIGKGARYAFVLWLVAEASGASSPSPSP</sequence>
<dbReference type="OrthoDB" id="9814483at2"/>
<feature type="transmembrane region" description="Helical" evidence="1">
    <location>
        <begin position="115"/>
        <end position="137"/>
    </location>
</feature>
<keyword evidence="1" id="KW-0472">Membrane</keyword>
<accession>A0A1I4YCR1</accession>
<dbReference type="RefSeq" id="WP_092005117.1">
    <property type="nucleotide sequence ID" value="NZ_FOUR01000007.1"/>
</dbReference>
<keyword evidence="1" id="KW-0812">Transmembrane</keyword>
<evidence type="ECO:0000259" key="2">
    <source>
        <dbReference type="Pfam" id="PF09335"/>
    </source>
</evidence>